<organism evidence="1 2">
    <name type="scientific">Halonatronomonas betaini</name>
    <dbReference type="NCBI Taxonomy" id="2778430"/>
    <lineage>
        <taxon>Bacteria</taxon>
        <taxon>Bacillati</taxon>
        <taxon>Bacillota</taxon>
        <taxon>Clostridia</taxon>
        <taxon>Halanaerobiales</taxon>
        <taxon>Halarsenatibacteraceae</taxon>
        <taxon>Halonatronomonas</taxon>
    </lineage>
</organism>
<name>A0A931F9U4_9FIRM</name>
<dbReference type="AlphaFoldDB" id="A0A931F9U4"/>
<keyword evidence="2" id="KW-1185">Reference proteome</keyword>
<evidence type="ECO:0000313" key="1">
    <source>
        <dbReference type="EMBL" id="MBF8436874.1"/>
    </source>
</evidence>
<accession>A0A931F9U4</accession>
<proteinExistence type="predicted"/>
<sequence length="66" mass="7736">MSEIILEHFNQEKHDIAKVADLIFRTDPELNPLVFGEKGRKVIEQLLTGSMKYRGRIYTESLMEKK</sequence>
<protein>
    <submittedName>
        <fullName evidence="1">Uncharacterized protein</fullName>
    </submittedName>
</protein>
<gene>
    <name evidence="1" type="ORF">I0Q91_07290</name>
</gene>
<dbReference type="EMBL" id="JADPIE010000003">
    <property type="protein sequence ID" value="MBF8436874.1"/>
    <property type="molecule type" value="Genomic_DNA"/>
</dbReference>
<reference evidence="1" key="1">
    <citation type="submission" date="2020-11" db="EMBL/GenBank/DDBJ databases">
        <title>Halonatronomonas betainensis gen. nov., sp. nov. a novel haloalkaliphilic representative of the family Halanaerobiacae capable of betaine degradation.</title>
        <authorList>
            <person name="Boltyanskaya Y."/>
            <person name="Kevbrin V."/>
            <person name="Detkova E."/>
            <person name="Grouzdev D.S."/>
            <person name="Koziaeva V."/>
            <person name="Zhilina T."/>
        </authorList>
    </citation>
    <scope>NUCLEOTIDE SEQUENCE</scope>
    <source>
        <strain evidence="1">Z-7014</strain>
    </source>
</reference>
<evidence type="ECO:0000313" key="2">
    <source>
        <dbReference type="Proteomes" id="UP000621436"/>
    </source>
</evidence>
<dbReference type="Proteomes" id="UP000621436">
    <property type="component" value="Unassembled WGS sequence"/>
</dbReference>
<comment type="caution">
    <text evidence="1">The sequence shown here is derived from an EMBL/GenBank/DDBJ whole genome shotgun (WGS) entry which is preliminary data.</text>
</comment>
<dbReference type="RefSeq" id="WP_270453793.1">
    <property type="nucleotide sequence ID" value="NZ_JADPIE010000003.1"/>
</dbReference>